<evidence type="ECO:0000313" key="1">
    <source>
        <dbReference type="EMBL" id="ADZ84987.1"/>
    </source>
</evidence>
<evidence type="ECO:0000313" key="2">
    <source>
        <dbReference type="Proteomes" id="UP000008467"/>
    </source>
</evidence>
<protein>
    <submittedName>
        <fullName evidence="1">Uncharacterized protein</fullName>
    </submittedName>
</protein>
<accession>F2JQK3</accession>
<dbReference type="RefSeq" id="WP_013658265.1">
    <property type="nucleotide sequence ID" value="NC_015275.1"/>
</dbReference>
<reference evidence="1 2" key="1">
    <citation type="journal article" date="2011" name="J. Bacteriol.">
        <title>Complete genome sequence of the cellulose-degrading bacterium Cellulosilyticum lentocellum.</title>
        <authorList>
            <consortium name="US DOE Joint Genome Institute"/>
            <person name="Miller D.A."/>
            <person name="Suen G."/>
            <person name="Bruce D."/>
            <person name="Copeland A."/>
            <person name="Cheng J.F."/>
            <person name="Detter C."/>
            <person name="Goodwin L.A."/>
            <person name="Han C.S."/>
            <person name="Hauser L.J."/>
            <person name="Land M.L."/>
            <person name="Lapidus A."/>
            <person name="Lucas S."/>
            <person name="Meincke L."/>
            <person name="Pitluck S."/>
            <person name="Tapia R."/>
            <person name="Teshima H."/>
            <person name="Woyke T."/>
            <person name="Fox B.G."/>
            <person name="Angert E.R."/>
            <person name="Currie C.R."/>
        </authorList>
    </citation>
    <scope>NUCLEOTIDE SEQUENCE [LARGE SCALE GENOMIC DNA]</scope>
    <source>
        <strain evidence="2">ATCC 49066 / DSM 5427 / NCIMB 11756 / RHM5</strain>
    </source>
</reference>
<dbReference type="EMBL" id="CP002582">
    <property type="protein sequence ID" value="ADZ84987.1"/>
    <property type="molecule type" value="Genomic_DNA"/>
</dbReference>
<proteinExistence type="predicted"/>
<gene>
    <name evidence="1" type="ordered locus">Clole_3295</name>
</gene>
<dbReference type="eggNOG" id="ENOG502Z9HY">
    <property type="taxonomic scope" value="Bacteria"/>
</dbReference>
<dbReference type="Proteomes" id="UP000008467">
    <property type="component" value="Chromosome"/>
</dbReference>
<dbReference type="KEGG" id="cle:Clole_3295"/>
<dbReference type="HOGENOM" id="CLU_743338_0_0_9"/>
<dbReference type="AlphaFoldDB" id="F2JQK3"/>
<dbReference type="STRING" id="642492.Clole_3295"/>
<name>F2JQK3_CELLD</name>
<organism evidence="1 2">
    <name type="scientific">Cellulosilyticum lentocellum (strain ATCC 49066 / DSM 5427 / NCIMB 11756 / RHM5)</name>
    <name type="common">Clostridium lentocellum</name>
    <dbReference type="NCBI Taxonomy" id="642492"/>
    <lineage>
        <taxon>Bacteria</taxon>
        <taxon>Bacillati</taxon>
        <taxon>Bacillota</taxon>
        <taxon>Clostridia</taxon>
        <taxon>Lachnospirales</taxon>
        <taxon>Cellulosilyticaceae</taxon>
        <taxon>Cellulosilyticum</taxon>
    </lineage>
</organism>
<keyword evidence="2" id="KW-1185">Reference proteome</keyword>
<sequence length="372" mass="43573">MKIMNGEVLQPFTMEIVPIKKLILFNFEKNPEAIYAGLELQYLVTENEGKGFRVIAYRNDKYVDVYDEESLCIKEVGKFEVCDKGLKHYRKVTFDRGCFQLTEEGIQVEFCFRDYKGRLIDVVAREHGKKPSRTFDLIAPIGVSSRNPVSFPAFAMYQFDLVRKKNTILKIQIDGKDILPDAFPVPIPKDGQMRHFTRYGYDCELVEFGKKQEVILQTYPCNNHEIHEQGLIATYQTVEDMKLMESLRFQSSKHIFILKFVDAFPDLLRMKNTEVNGRFKIEMDASMGYFSGKYKVTRQEEHVEITMIPTDGWIVQNKMFLTKVMLQKKSIFCTWPKTYCYKQNINLQTGQSSTNWARIDYKELTADWWKGK</sequence>